<accession>D7BHG3</accession>
<evidence type="ECO:0000256" key="1">
    <source>
        <dbReference type="SAM" id="SignalP"/>
    </source>
</evidence>
<dbReference type="KEGG" id="msv:Mesil_0257"/>
<gene>
    <name evidence="2" type="ordered locus">Mesil_0257</name>
</gene>
<name>D7BHG3_ALLS1</name>
<feature type="signal peptide" evidence="1">
    <location>
        <begin position="1"/>
        <end position="26"/>
    </location>
</feature>
<dbReference type="PROSITE" id="PS51257">
    <property type="entry name" value="PROKAR_LIPOPROTEIN"/>
    <property type="match status" value="1"/>
</dbReference>
<proteinExistence type="predicted"/>
<dbReference type="OrthoDB" id="4943656at2"/>
<evidence type="ECO:0000313" key="2">
    <source>
        <dbReference type="EMBL" id="ADH62201.1"/>
    </source>
</evidence>
<dbReference type="AlphaFoldDB" id="D7BHG3"/>
<keyword evidence="1" id="KW-0732">Signal</keyword>
<evidence type="ECO:0008006" key="4">
    <source>
        <dbReference type="Google" id="ProtNLM"/>
    </source>
</evidence>
<sequence length="186" mass="19214">MFKNSGIARYRVFIGLAAFLAGCASAPIGQPGGVGAQGQGSFLGAIHFSLGSLIAEGNVVLGNVDVVVTLSASGIPVVSCINQGGTQAPGQNPPKVSGAASQLILHDVPIVKNGRSPFEVEANAQTSLSAKRLGCPNNNWTANIDFVFWDRATLTLTDNASGAVLEQRDFSCVTTRNPDSVTCIQL</sequence>
<dbReference type="Proteomes" id="UP000001916">
    <property type="component" value="Chromosome"/>
</dbReference>
<evidence type="ECO:0000313" key="3">
    <source>
        <dbReference type="Proteomes" id="UP000001916"/>
    </source>
</evidence>
<dbReference type="RefSeq" id="WP_013156808.1">
    <property type="nucleotide sequence ID" value="NC_014212.1"/>
</dbReference>
<reference evidence="2 3" key="1">
    <citation type="journal article" date="2010" name="Stand. Genomic Sci.">
        <title>Complete genome sequence of Meiothermus silvanus type strain (VI-R2).</title>
        <authorList>
            <person name="Sikorski J."/>
            <person name="Tindall B.J."/>
            <person name="Lowry S."/>
            <person name="Lucas S."/>
            <person name="Nolan M."/>
            <person name="Copeland A."/>
            <person name="Glavina Del Rio T."/>
            <person name="Tice H."/>
            <person name="Cheng J.F."/>
            <person name="Han C."/>
            <person name="Pitluck S."/>
            <person name="Liolios K."/>
            <person name="Ivanova N."/>
            <person name="Mavromatis K."/>
            <person name="Mikhailova N."/>
            <person name="Pati A."/>
            <person name="Goodwin L."/>
            <person name="Chen A."/>
            <person name="Palaniappan K."/>
            <person name="Land M."/>
            <person name="Hauser L."/>
            <person name="Chang Y.J."/>
            <person name="Jeffries C.D."/>
            <person name="Rohde M."/>
            <person name="Goker M."/>
            <person name="Woyke T."/>
            <person name="Bristow J."/>
            <person name="Eisen J.A."/>
            <person name="Markowitz V."/>
            <person name="Hugenholtz P."/>
            <person name="Kyrpides N.C."/>
            <person name="Klenk H.P."/>
            <person name="Lapidus A."/>
        </authorList>
    </citation>
    <scope>NUCLEOTIDE SEQUENCE [LARGE SCALE GENOMIC DNA]</scope>
    <source>
        <strain evidence="3">ATCC 700542 / DSM 9946 / VI-R2</strain>
    </source>
</reference>
<organism evidence="2 3">
    <name type="scientific">Allomeiothermus silvanus (strain ATCC 700542 / DSM 9946 / NBRC 106475 / NCIMB 13440 / VI-R2)</name>
    <name type="common">Thermus silvanus</name>
    <dbReference type="NCBI Taxonomy" id="526227"/>
    <lineage>
        <taxon>Bacteria</taxon>
        <taxon>Thermotogati</taxon>
        <taxon>Deinococcota</taxon>
        <taxon>Deinococci</taxon>
        <taxon>Thermales</taxon>
        <taxon>Thermaceae</taxon>
        <taxon>Allomeiothermus</taxon>
    </lineage>
</organism>
<dbReference type="HOGENOM" id="CLU_1452832_0_0_0"/>
<protein>
    <recommendedName>
        <fullName evidence="4">Lipoprotein</fullName>
    </recommendedName>
</protein>
<dbReference type="EMBL" id="CP002042">
    <property type="protein sequence ID" value="ADH62201.1"/>
    <property type="molecule type" value="Genomic_DNA"/>
</dbReference>
<keyword evidence="3" id="KW-1185">Reference proteome</keyword>
<feature type="chain" id="PRO_5003093438" description="Lipoprotein" evidence="1">
    <location>
        <begin position="27"/>
        <end position="186"/>
    </location>
</feature>